<organism evidence="2 3">
    <name type="scientific">Polyporus arcularius HHB13444</name>
    <dbReference type="NCBI Taxonomy" id="1314778"/>
    <lineage>
        <taxon>Eukaryota</taxon>
        <taxon>Fungi</taxon>
        <taxon>Dikarya</taxon>
        <taxon>Basidiomycota</taxon>
        <taxon>Agaricomycotina</taxon>
        <taxon>Agaricomycetes</taxon>
        <taxon>Polyporales</taxon>
        <taxon>Polyporaceae</taxon>
        <taxon>Polyporus</taxon>
    </lineage>
</organism>
<evidence type="ECO:0000313" key="2">
    <source>
        <dbReference type="EMBL" id="TFK84142.1"/>
    </source>
</evidence>
<reference evidence="2 3" key="1">
    <citation type="journal article" date="2019" name="Nat. Ecol. Evol.">
        <title>Megaphylogeny resolves global patterns of mushroom evolution.</title>
        <authorList>
            <person name="Varga T."/>
            <person name="Krizsan K."/>
            <person name="Foldi C."/>
            <person name="Dima B."/>
            <person name="Sanchez-Garcia M."/>
            <person name="Sanchez-Ramirez S."/>
            <person name="Szollosi G.J."/>
            <person name="Szarkandi J.G."/>
            <person name="Papp V."/>
            <person name="Albert L."/>
            <person name="Andreopoulos W."/>
            <person name="Angelini C."/>
            <person name="Antonin V."/>
            <person name="Barry K.W."/>
            <person name="Bougher N.L."/>
            <person name="Buchanan P."/>
            <person name="Buyck B."/>
            <person name="Bense V."/>
            <person name="Catcheside P."/>
            <person name="Chovatia M."/>
            <person name="Cooper J."/>
            <person name="Damon W."/>
            <person name="Desjardin D."/>
            <person name="Finy P."/>
            <person name="Geml J."/>
            <person name="Haridas S."/>
            <person name="Hughes K."/>
            <person name="Justo A."/>
            <person name="Karasinski D."/>
            <person name="Kautmanova I."/>
            <person name="Kiss B."/>
            <person name="Kocsube S."/>
            <person name="Kotiranta H."/>
            <person name="LaButti K.M."/>
            <person name="Lechner B.E."/>
            <person name="Liimatainen K."/>
            <person name="Lipzen A."/>
            <person name="Lukacs Z."/>
            <person name="Mihaltcheva S."/>
            <person name="Morgado L.N."/>
            <person name="Niskanen T."/>
            <person name="Noordeloos M.E."/>
            <person name="Ohm R.A."/>
            <person name="Ortiz-Santana B."/>
            <person name="Ovrebo C."/>
            <person name="Racz N."/>
            <person name="Riley R."/>
            <person name="Savchenko A."/>
            <person name="Shiryaev A."/>
            <person name="Soop K."/>
            <person name="Spirin V."/>
            <person name="Szebenyi C."/>
            <person name="Tomsovsky M."/>
            <person name="Tulloss R.E."/>
            <person name="Uehling J."/>
            <person name="Grigoriev I.V."/>
            <person name="Vagvolgyi C."/>
            <person name="Papp T."/>
            <person name="Martin F.M."/>
            <person name="Miettinen O."/>
            <person name="Hibbett D.S."/>
            <person name="Nagy L.G."/>
        </authorList>
    </citation>
    <scope>NUCLEOTIDE SEQUENCE [LARGE SCALE GENOMIC DNA]</scope>
    <source>
        <strain evidence="2 3">HHB13444</strain>
    </source>
</reference>
<keyword evidence="1" id="KW-1133">Transmembrane helix</keyword>
<evidence type="ECO:0000313" key="3">
    <source>
        <dbReference type="Proteomes" id="UP000308197"/>
    </source>
</evidence>
<proteinExistence type="predicted"/>
<dbReference type="InParanoid" id="A0A5C3P4J0"/>
<feature type="transmembrane region" description="Helical" evidence="1">
    <location>
        <begin position="12"/>
        <end position="36"/>
    </location>
</feature>
<feature type="transmembrane region" description="Helical" evidence="1">
    <location>
        <begin position="48"/>
        <end position="68"/>
    </location>
</feature>
<sequence>MFWKRRFTGATALFLLNRYFLVFSSTIVVIGEFVTTEKVCTIVVKTQFAIYFAQYLPWAAFAAMRAFALTAQNWPLAVTVFLLGLVPYGINMLQYGKGLTGIMDQFVGCAVSTPGLSQELGQRFTTVSRTTQIASDLLLIGITWRSLPR</sequence>
<feature type="transmembrane region" description="Helical" evidence="1">
    <location>
        <begin position="74"/>
        <end position="93"/>
    </location>
</feature>
<dbReference type="Proteomes" id="UP000308197">
    <property type="component" value="Unassembled WGS sequence"/>
</dbReference>
<protein>
    <submittedName>
        <fullName evidence="2">Uncharacterized protein</fullName>
    </submittedName>
</protein>
<keyword evidence="3" id="KW-1185">Reference proteome</keyword>
<keyword evidence="1" id="KW-0812">Transmembrane</keyword>
<evidence type="ECO:0000256" key="1">
    <source>
        <dbReference type="SAM" id="Phobius"/>
    </source>
</evidence>
<dbReference type="AlphaFoldDB" id="A0A5C3P4J0"/>
<accession>A0A5C3P4J0</accession>
<keyword evidence="1" id="KW-0472">Membrane</keyword>
<dbReference type="EMBL" id="ML211339">
    <property type="protein sequence ID" value="TFK84142.1"/>
    <property type="molecule type" value="Genomic_DNA"/>
</dbReference>
<gene>
    <name evidence="2" type="ORF">K466DRAFT_554001</name>
</gene>
<feature type="non-terminal residue" evidence="2">
    <location>
        <position position="149"/>
    </location>
</feature>
<name>A0A5C3P4J0_9APHY</name>